<gene>
    <name evidence="2" type="ORF">FHS99_002752</name>
</gene>
<evidence type="ECO:0000313" key="3">
    <source>
        <dbReference type="Proteomes" id="UP000546701"/>
    </source>
</evidence>
<evidence type="ECO:0000313" key="2">
    <source>
        <dbReference type="EMBL" id="MBB5730254.1"/>
    </source>
</evidence>
<dbReference type="SUPFAM" id="SSF52540">
    <property type="entry name" value="P-loop containing nucleoside triphosphate hydrolases"/>
    <property type="match status" value="2"/>
</dbReference>
<dbReference type="InterPro" id="IPR027417">
    <property type="entry name" value="P-loop_NTPase"/>
</dbReference>
<dbReference type="RefSeq" id="WP_229674013.1">
    <property type="nucleotide sequence ID" value="NZ_BMJP01000004.1"/>
</dbReference>
<keyword evidence="3" id="KW-1185">Reference proteome</keyword>
<accession>A0A7W9BUP1</accession>
<feature type="region of interest" description="Disordered" evidence="1">
    <location>
        <begin position="355"/>
        <end position="377"/>
    </location>
</feature>
<dbReference type="AlphaFoldDB" id="A0A7W9BUP1"/>
<organism evidence="2 3">
    <name type="scientific">Sphingomonas prati</name>
    <dbReference type="NCBI Taxonomy" id="1843237"/>
    <lineage>
        <taxon>Bacteria</taxon>
        <taxon>Pseudomonadati</taxon>
        <taxon>Pseudomonadota</taxon>
        <taxon>Alphaproteobacteria</taxon>
        <taxon>Sphingomonadales</taxon>
        <taxon>Sphingomonadaceae</taxon>
        <taxon>Sphingomonas</taxon>
    </lineage>
</organism>
<dbReference type="Pfam" id="PF13604">
    <property type="entry name" value="AAA_30"/>
    <property type="match status" value="1"/>
</dbReference>
<name>A0A7W9BUP1_9SPHN</name>
<dbReference type="EMBL" id="JACIJR010000006">
    <property type="protein sequence ID" value="MBB5730254.1"/>
    <property type="molecule type" value="Genomic_DNA"/>
</dbReference>
<proteinExistence type="predicted"/>
<evidence type="ECO:0008006" key="4">
    <source>
        <dbReference type="Google" id="ProtNLM"/>
    </source>
</evidence>
<dbReference type="Gene3D" id="3.40.50.300">
    <property type="entry name" value="P-loop containing nucleotide triphosphate hydrolases"/>
    <property type="match status" value="1"/>
</dbReference>
<comment type="caution">
    <text evidence="2">The sequence shown here is derived from an EMBL/GenBank/DDBJ whole genome shotgun (WGS) entry which is preliminary data.</text>
</comment>
<evidence type="ECO:0000256" key="1">
    <source>
        <dbReference type="SAM" id="MobiDB-lite"/>
    </source>
</evidence>
<reference evidence="2 3" key="1">
    <citation type="submission" date="2020-08" db="EMBL/GenBank/DDBJ databases">
        <title>Genomic Encyclopedia of Type Strains, Phase IV (KMG-IV): sequencing the most valuable type-strain genomes for metagenomic binning, comparative biology and taxonomic classification.</title>
        <authorList>
            <person name="Goeker M."/>
        </authorList>
    </citation>
    <scope>NUCLEOTIDE SEQUENCE [LARGE SCALE GENOMIC DNA]</scope>
    <source>
        <strain evidence="2 3">DSM 103336</strain>
    </source>
</reference>
<dbReference type="Proteomes" id="UP000546701">
    <property type="component" value="Unassembled WGS sequence"/>
</dbReference>
<sequence>MTIEHDRLVALIDYVAATERDRLTIVSDVADYHGLRAAGDDIARMPGVVVDARTDDDPVWLSVDRLARHAPPVPADAELALWLDQPDAIETRPTLHDARPTEALRKAGLIGSDDRAGQALTPLADYPHRDRVTARLTDHVRETWNGWALEERPRRRAIAFYNALFALRQALDGAAAAPVELVWGIGPARWTRPQGRLHHPLLTVAMDLSIDPATHVIRLRPRSATPPAIESDPLDALELPAVDEWRRATRIALDRLATDEDGDGLTPFDPDGYAPILRHAVALFDADGLYLPDHDGVSPPGDGVLSVGGGWMLFERTRRATMLMDDLRAFRSQLADPVDPAQIPPAVRALLIDPDTTRADPPQSPYRGVSTVPGVTSSDGSGADLFFPKPFNREQVEVIQQLAHRPGVVVQGPPGTGKTHTIANIVSHYLALGKRVLVTSQKAPALKVLRAQLPASVRPLAVSLLDSDRDGLRQFQESVDIIAERLQRIRPAENTRQIAETDARIDLLHRGLAQVDRQVEDIGRTATATVEIDGSMIDPASAAREQMADPALALWLPDPIDTIRSHEAAFDDADITDLRTARKSVGPRLNALGLVLPSALPDDTALIALHDALAEAEAIRRETSAAAALAPDATPERLANAAHVLARLTDLHREIGEGPHGWTAAVLADLRRNQVADGLVALEGLADDIAHVVAETRHFLTRPVDLPDGALDDRPLRDRIAALAQGEEPGFLTGLFARALNQRVAAIRLVGHPPTNAADWAEVERHLTASDAALRLRAAWNHAAAHGPLDPVAATGPGVAEPMRRQLARIALLRTLVEQERAVDAKLRRLVPGWRGTVMGGTIGDDTAIRAIADTLDHHRQRIHLLGAQTQRQSLLVTLKPVIGPLGDGLRAVAERVGNPDADAATLRTDWRTLLAERDAIAALAPHFATIARVTELIAESGAPPGPNSFAPTP</sequence>
<protein>
    <recommendedName>
        <fullName evidence="4">DNA2/NAM7 helicase helicase domain-containing protein</fullName>
    </recommendedName>
</protein>